<sequence>MFLCLTSEVPIVFLVASSLPPVPGILWSARTVLDHSRYLEVWSVGKGRETVPWMFCFVSGDVIVCRCVAMLVRATCSACRLECVCV</sequence>
<evidence type="ECO:0000256" key="1">
    <source>
        <dbReference type="SAM" id="SignalP"/>
    </source>
</evidence>
<dbReference type="EMBL" id="GIFC01003371">
    <property type="protein sequence ID" value="MXU85454.1"/>
    <property type="molecule type" value="Transcribed_RNA"/>
</dbReference>
<reference evidence="2" key="1">
    <citation type="submission" date="2019-12" db="EMBL/GenBank/DDBJ databases">
        <title>An insight into the sialome of adult female Ixodes ricinus ticks feeding for 6 days.</title>
        <authorList>
            <person name="Perner J."/>
            <person name="Ribeiro J.M.C."/>
        </authorList>
    </citation>
    <scope>NUCLEOTIDE SEQUENCE</scope>
    <source>
        <strain evidence="2">Semi-engorged</strain>
        <tissue evidence="2">Salivary glands</tissue>
    </source>
</reference>
<keyword evidence="1" id="KW-0732">Signal</keyword>
<feature type="signal peptide" evidence="1">
    <location>
        <begin position="1"/>
        <end position="24"/>
    </location>
</feature>
<organism evidence="2">
    <name type="scientific">Ixodes ricinus</name>
    <name type="common">Common tick</name>
    <name type="synonym">Acarus ricinus</name>
    <dbReference type="NCBI Taxonomy" id="34613"/>
    <lineage>
        <taxon>Eukaryota</taxon>
        <taxon>Metazoa</taxon>
        <taxon>Ecdysozoa</taxon>
        <taxon>Arthropoda</taxon>
        <taxon>Chelicerata</taxon>
        <taxon>Arachnida</taxon>
        <taxon>Acari</taxon>
        <taxon>Parasitiformes</taxon>
        <taxon>Ixodida</taxon>
        <taxon>Ixodoidea</taxon>
        <taxon>Ixodidae</taxon>
        <taxon>Ixodinae</taxon>
        <taxon>Ixodes</taxon>
    </lineage>
</organism>
<dbReference type="AlphaFoldDB" id="A0A6B0U9A4"/>
<evidence type="ECO:0000313" key="2">
    <source>
        <dbReference type="EMBL" id="MXU85454.1"/>
    </source>
</evidence>
<accession>A0A6B0U9A4</accession>
<proteinExistence type="predicted"/>
<feature type="chain" id="PRO_5025418964" evidence="1">
    <location>
        <begin position="25"/>
        <end position="86"/>
    </location>
</feature>
<protein>
    <submittedName>
        <fullName evidence="2">Putative secreted protein</fullName>
    </submittedName>
</protein>
<name>A0A6B0U9A4_IXORI</name>